<keyword evidence="2" id="KW-1185">Reference proteome</keyword>
<evidence type="ECO:0000313" key="1">
    <source>
        <dbReference type="EMBL" id="GBF35941.1"/>
    </source>
</evidence>
<organism evidence="1 2">
    <name type="scientific">Methanofervidicoccus abyssi</name>
    <dbReference type="NCBI Taxonomy" id="2082189"/>
    <lineage>
        <taxon>Archaea</taxon>
        <taxon>Methanobacteriati</taxon>
        <taxon>Methanobacteriota</taxon>
        <taxon>Methanomada group</taxon>
        <taxon>Methanococci</taxon>
        <taxon>Methanococcales</taxon>
        <taxon>Methanofervidicoccus</taxon>
    </lineage>
</organism>
<reference evidence="1 2" key="1">
    <citation type="journal article" date="2019" name="Int. J. Syst. Evol. Microbiol.">
        <title>Methanofervidicoccus abyssi gen. nov., sp. nov., a hydrogenotrophic methanogen, isolated from a hydrothermal vent chimney in the Mid-Cayman Spreading Center, the Caribbean Sea.</title>
        <authorList>
            <person name="Sakai S."/>
            <person name="Takaki Y."/>
            <person name="Miyazaki M."/>
            <person name="Ogawara M."/>
            <person name="Yanagawa K."/>
            <person name="Miyazaki J."/>
            <person name="Takai K."/>
        </authorList>
    </citation>
    <scope>NUCLEOTIDE SEQUENCE [LARGE SCALE GENOMIC DNA]</scope>
    <source>
        <strain evidence="1 2">HHB</strain>
    </source>
</reference>
<sequence>MNKKDRTSMPIDEEILKIAKDLDIDISKTLESALIRDSPLIKNGDDINKYIVIHLRDLKVKNTICKCGYRFYYVGSKVICPRCKRIFTPR</sequence>
<dbReference type="RefSeq" id="WP_131006726.1">
    <property type="nucleotide sequence ID" value="NZ_BFAX01000001.1"/>
</dbReference>
<accession>A0A401HP59</accession>
<comment type="caution">
    <text evidence="1">The sequence shown here is derived from an EMBL/GenBank/DDBJ whole genome shotgun (WGS) entry which is preliminary data.</text>
</comment>
<dbReference type="AlphaFoldDB" id="A0A401HP59"/>
<evidence type="ECO:0000313" key="2">
    <source>
        <dbReference type="Proteomes" id="UP000290527"/>
    </source>
</evidence>
<dbReference type="OrthoDB" id="102288at2157"/>
<dbReference type="EMBL" id="BFAX01000001">
    <property type="protein sequence ID" value="GBF35941.1"/>
    <property type="molecule type" value="Genomic_DNA"/>
</dbReference>
<protein>
    <submittedName>
        <fullName evidence="1">Uncharacterized protein</fullName>
    </submittedName>
</protein>
<proteinExistence type="predicted"/>
<name>A0A401HP59_9EURY</name>
<dbReference type="Proteomes" id="UP000290527">
    <property type="component" value="Unassembled WGS sequence"/>
</dbReference>
<gene>
    <name evidence="1" type="ORF">MHHB_P0166</name>
</gene>